<keyword evidence="3" id="KW-1185">Reference proteome</keyword>
<reference evidence="2" key="2">
    <citation type="submission" date="2021-12" db="EMBL/GenBank/DDBJ databases">
        <title>Resequencing data analysis of finger millet.</title>
        <authorList>
            <person name="Hatakeyama M."/>
            <person name="Aluri S."/>
            <person name="Balachadran M.T."/>
            <person name="Sivarajan S.R."/>
            <person name="Poveda L."/>
            <person name="Shimizu-Inatsugi R."/>
            <person name="Schlapbach R."/>
            <person name="Sreeman S.M."/>
            <person name="Shimizu K.K."/>
        </authorList>
    </citation>
    <scope>NUCLEOTIDE SEQUENCE</scope>
</reference>
<gene>
    <name evidence="2" type="primary">gb24912</name>
    <name evidence="2" type="ORF">PR202_gb24912</name>
</gene>
<comment type="caution">
    <text evidence="2">The sequence shown here is derived from an EMBL/GenBank/DDBJ whole genome shotgun (WGS) entry which is preliminary data.</text>
</comment>
<protein>
    <recommendedName>
        <fullName evidence="1">DUF1618 domain-containing protein</fullName>
    </recommendedName>
</protein>
<organism evidence="2 3">
    <name type="scientific">Eleusine coracana subsp. coracana</name>
    <dbReference type="NCBI Taxonomy" id="191504"/>
    <lineage>
        <taxon>Eukaryota</taxon>
        <taxon>Viridiplantae</taxon>
        <taxon>Streptophyta</taxon>
        <taxon>Embryophyta</taxon>
        <taxon>Tracheophyta</taxon>
        <taxon>Spermatophyta</taxon>
        <taxon>Magnoliopsida</taxon>
        <taxon>Liliopsida</taxon>
        <taxon>Poales</taxon>
        <taxon>Poaceae</taxon>
        <taxon>PACMAD clade</taxon>
        <taxon>Chloridoideae</taxon>
        <taxon>Cynodonteae</taxon>
        <taxon>Eleusininae</taxon>
        <taxon>Eleusine</taxon>
    </lineage>
</organism>
<sequence length="236" mass="26693">MATMDQHTRHHHALDDHPTRWAMPMLDTRGCVADVRNASTAYGRTSTGVAIQKLGVPQMFLLVENTSTVNFAIYLASKVIMMGEEDIMGFVDLMVGILVCDVLSCTHLYHIPFPKPLKVKQQPDLDPVIYRDIVVVQDIIKVVDCSRCSAFGRWKASIWSRKATCREETWRMDHVNPWNKNAWVLAVDMGQKKLQDVGVFRAERSSGTTLSYMPSDDAIDLEKGCRSDCRGFWLSV</sequence>
<dbReference type="EMBL" id="BQKI01000088">
    <property type="protein sequence ID" value="GJN36076.1"/>
    <property type="molecule type" value="Genomic_DNA"/>
</dbReference>
<evidence type="ECO:0000313" key="2">
    <source>
        <dbReference type="EMBL" id="GJN36076.1"/>
    </source>
</evidence>
<dbReference type="Proteomes" id="UP001054889">
    <property type="component" value="Unassembled WGS sequence"/>
</dbReference>
<dbReference type="InterPro" id="IPR011676">
    <property type="entry name" value="DUF1618"/>
</dbReference>
<reference evidence="2" key="1">
    <citation type="journal article" date="2018" name="DNA Res.">
        <title>Multiple hybrid de novo genome assembly of finger millet, an orphan allotetraploid crop.</title>
        <authorList>
            <person name="Hatakeyama M."/>
            <person name="Aluri S."/>
            <person name="Balachadran M.T."/>
            <person name="Sivarajan S.R."/>
            <person name="Patrignani A."/>
            <person name="Gruter S."/>
            <person name="Poveda L."/>
            <person name="Shimizu-Inatsugi R."/>
            <person name="Baeten J."/>
            <person name="Francoijs K.J."/>
            <person name="Nataraja K.N."/>
            <person name="Reddy Y.A.N."/>
            <person name="Phadnis S."/>
            <person name="Ravikumar R.L."/>
            <person name="Schlapbach R."/>
            <person name="Sreeman S.M."/>
            <person name="Shimizu K.K."/>
        </authorList>
    </citation>
    <scope>NUCLEOTIDE SEQUENCE</scope>
</reference>
<proteinExistence type="predicted"/>
<feature type="domain" description="DUF1618" evidence="1">
    <location>
        <begin position="91"/>
        <end position="175"/>
    </location>
</feature>
<evidence type="ECO:0000259" key="1">
    <source>
        <dbReference type="Pfam" id="PF07762"/>
    </source>
</evidence>
<accession>A0AAV5FP77</accession>
<dbReference type="Pfam" id="PF07762">
    <property type="entry name" value="DUF1618"/>
    <property type="match status" value="1"/>
</dbReference>
<name>A0AAV5FP77_ELECO</name>
<evidence type="ECO:0000313" key="3">
    <source>
        <dbReference type="Proteomes" id="UP001054889"/>
    </source>
</evidence>
<dbReference type="PANTHER" id="PTHR33074">
    <property type="entry name" value="EXPRESSED PROTEIN-RELATED"/>
    <property type="match status" value="1"/>
</dbReference>
<dbReference type="AlphaFoldDB" id="A0AAV5FP77"/>